<dbReference type="AlphaFoldDB" id="A0A975BU73"/>
<keyword evidence="1" id="KW-1133">Transmembrane helix</keyword>
<protein>
    <submittedName>
        <fullName evidence="2">Uncharacterized protein</fullName>
    </submittedName>
</protein>
<dbReference type="Proteomes" id="UP000663722">
    <property type="component" value="Chromosome"/>
</dbReference>
<reference evidence="2" key="1">
    <citation type="journal article" date="2021" name="Microb. Physiol.">
        <title>Proteogenomic Insights into the Physiology of Marine, Sulfate-Reducing, Filamentous Desulfonema limicola and Desulfonema magnum.</title>
        <authorList>
            <person name="Schnaars V."/>
            <person name="Wohlbrand L."/>
            <person name="Scheve S."/>
            <person name="Hinrichs C."/>
            <person name="Reinhardt R."/>
            <person name="Rabus R."/>
        </authorList>
    </citation>
    <scope>NUCLEOTIDE SEQUENCE</scope>
    <source>
        <strain evidence="2">4be13</strain>
    </source>
</reference>
<keyword evidence="1" id="KW-0472">Membrane</keyword>
<dbReference type="EMBL" id="CP061800">
    <property type="protein sequence ID" value="QTA91402.1"/>
    <property type="molecule type" value="Genomic_DNA"/>
</dbReference>
<keyword evidence="1" id="KW-0812">Transmembrane</keyword>
<evidence type="ECO:0000313" key="3">
    <source>
        <dbReference type="Proteomes" id="UP000663722"/>
    </source>
</evidence>
<feature type="transmembrane region" description="Helical" evidence="1">
    <location>
        <begin position="39"/>
        <end position="58"/>
    </location>
</feature>
<name>A0A975BU73_9BACT</name>
<organism evidence="2 3">
    <name type="scientific">Desulfonema magnum</name>
    <dbReference type="NCBI Taxonomy" id="45655"/>
    <lineage>
        <taxon>Bacteria</taxon>
        <taxon>Pseudomonadati</taxon>
        <taxon>Thermodesulfobacteriota</taxon>
        <taxon>Desulfobacteria</taxon>
        <taxon>Desulfobacterales</taxon>
        <taxon>Desulfococcaceae</taxon>
        <taxon>Desulfonema</taxon>
    </lineage>
</organism>
<accession>A0A975BU73</accession>
<sequence>MAYEYKFTNLYFSPPFYYKIVTILPHFSDPFIKLILLNYYDHLYFFIIMAYLLLCNIYN</sequence>
<keyword evidence="3" id="KW-1185">Reference proteome</keyword>
<proteinExistence type="predicted"/>
<evidence type="ECO:0000256" key="1">
    <source>
        <dbReference type="SAM" id="Phobius"/>
    </source>
</evidence>
<evidence type="ECO:0000313" key="2">
    <source>
        <dbReference type="EMBL" id="QTA91402.1"/>
    </source>
</evidence>
<gene>
    <name evidence="2" type="ORF">dnm_074690</name>
</gene>
<dbReference type="KEGG" id="dmm:dnm_074690"/>